<sequence>MSSSSRPARVLAYSRVAMSLMDFGISSAGVFGSQHDADTGAGVGSGPVSVGAGGSVSLDAVRSLAPDLIVSVLYRDDALYGVPPEIAAEFEAMAPTVGLRVGAGRTLTEPLSRFADLALALGARADSPDLQQGRSSLDEAAHSVRLALEERAGLRILALSAEQERVHLANPLGWPDLRYFSELGVGLLRLPVAEDASWQTVLWDDVAEIPADLVLVDSRSVSLRMAQLAAHPVWEILPAVQAGQVGSWNPEAPLSYQVSARIVSDLAIQLGGTTRLT</sequence>
<evidence type="ECO:0000313" key="6">
    <source>
        <dbReference type="EMBL" id="MFC3766263.1"/>
    </source>
</evidence>
<evidence type="ECO:0000256" key="1">
    <source>
        <dbReference type="ARBA" id="ARBA00004196"/>
    </source>
</evidence>
<evidence type="ECO:0000313" key="7">
    <source>
        <dbReference type="Proteomes" id="UP001595699"/>
    </source>
</evidence>
<reference evidence="7" key="1">
    <citation type="journal article" date="2019" name="Int. J. Syst. Evol. Microbiol.">
        <title>The Global Catalogue of Microorganisms (GCM) 10K type strain sequencing project: providing services to taxonomists for standard genome sequencing and annotation.</title>
        <authorList>
            <consortium name="The Broad Institute Genomics Platform"/>
            <consortium name="The Broad Institute Genome Sequencing Center for Infectious Disease"/>
            <person name="Wu L."/>
            <person name="Ma J."/>
        </authorList>
    </citation>
    <scope>NUCLEOTIDE SEQUENCE [LARGE SCALE GENOMIC DNA]</scope>
    <source>
        <strain evidence="7">CGMCC 4.7241</strain>
    </source>
</reference>
<dbReference type="RefSeq" id="WP_205117524.1">
    <property type="nucleotide sequence ID" value="NZ_JAFBCM010000001.1"/>
</dbReference>
<dbReference type="EMBL" id="JBHRZH010000050">
    <property type="protein sequence ID" value="MFC3766263.1"/>
    <property type="molecule type" value="Genomic_DNA"/>
</dbReference>
<dbReference type="Proteomes" id="UP001595699">
    <property type="component" value="Unassembled WGS sequence"/>
</dbReference>
<evidence type="ECO:0000256" key="2">
    <source>
        <dbReference type="ARBA" id="ARBA00008814"/>
    </source>
</evidence>
<keyword evidence="7" id="KW-1185">Reference proteome</keyword>
<dbReference type="PANTHER" id="PTHR30532:SF24">
    <property type="entry name" value="FERRIC ENTEROBACTIN-BINDING PERIPLASMIC PROTEIN FEPB"/>
    <property type="match status" value="1"/>
</dbReference>
<dbReference type="InterPro" id="IPR051313">
    <property type="entry name" value="Bact_iron-sidero_bind"/>
</dbReference>
<protein>
    <submittedName>
        <fullName evidence="6">ABC transporter substrate-binding protein</fullName>
    </submittedName>
</protein>
<name>A0ABV7YMM1_9ACTN</name>
<comment type="similarity">
    <text evidence="2">Belongs to the bacterial solute-binding protein 8 family.</text>
</comment>
<comment type="caution">
    <text evidence="6">The sequence shown here is derived from an EMBL/GenBank/DDBJ whole genome shotgun (WGS) entry which is preliminary data.</text>
</comment>
<comment type="subcellular location">
    <subcellularLocation>
        <location evidence="1">Cell envelope</location>
    </subcellularLocation>
</comment>
<gene>
    <name evidence="6" type="ORF">ACFOUW_35925</name>
</gene>
<keyword evidence="3" id="KW-0813">Transport</keyword>
<evidence type="ECO:0000256" key="3">
    <source>
        <dbReference type="ARBA" id="ARBA00022448"/>
    </source>
</evidence>
<dbReference type="Pfam" id="PF01497">
    <property type="entry name" value="Peripla_BP_2"/>
    <property type="match status" value="1"/>
</dbReference>
<dbReference type="Gene3D" id="3.40.50.1980">
    <property type="entry name" value="Nitrogenase molybdenum iron protein domain"/>
    <property type="match status" value="2"/>
</dbReference>
<evidence type="ECO:0000256" key="4">
    <source>
        <dbReference type="ARBA" id="ARBA00022729"/>
    </source>
</evidence>
<dbReference type="PANTHER" id="PTHR30532">
    <property type="entry name" value="IRON III DICITRATE-BINDING PERIPLASMIC PROTEIN"/>
    <property type="match status" value="1"/>
</dbReference>
<feature type="domain" description="Fe/B12 periplasmic-binding" evidence="5">
    <location>
        <begin position="47"/>
        <end position="250"/>
    </location>
</feature>
<proteinExistence type="inferred from homology"/>
<dbReference type="InterPro" id="IPR002491">
    <property type="entry name" value="ABC_transptr_periplasmic_BD"/>
</dbReference>
<dbReference type="SUPFAM" id="SSF53807">
    <property type="entry name" value="Helical backbone' metal receptor"/>
    <property type="match status" value="1"/>
</dbReference>
<organism evidence="6 7">
    <name type="scientific">Tenggerimyces flavus</name>
    <dbReference type="NCBI Taxonomy" id="1708749"/>
    <lineage>
        <taxon>Bacteria</taxon>
        <taxon>Bacillati</taxon>
        <taxon>Actinomycetota</taxon>
        <taxon>Actinomycetes</taxon>
        <taxon>Propionibacteriales</taxon>
        <taxon>Nocardioidaceae</taxon>
        <taxon>Tenggerimyces</taxon>
    </lineage>
</organism>
<accession>A0ABV7YMM1</accession>
<keyword evidence="4" id="KW-0732">Signal</keyword>
<evidence type="ECO:0000259" key="5">
    <source>
        <dbReference type="Pfam" id="PF01497"/>
    </source>
</evidence>